<reference evidence="2 3" key="1">
    <citation type="submission" date="2016-11" db="EMBL/GenBank/DDBJ databases">
        <authorList>
            <person name="Jaros S."/>
            <person name="Januszkiewicz K."/>
            <person name="Wedrychowicz H."/>
        </authorList>
    </citation>
    <scope>NUCLEOTIDE SEQUENCE [LARGE SCALE GENOMIC DNA]</scope>
    <source>
        <strain evidence="2 3">LMG 26898</strain>
    </source>
</reference>
<accession>A0A1M7Q7K5</accession>
<feature type="transmembrane region" description="Helical" evidence="1">
    <location>
        <begin position="27"/>
        <end position="56"/>
    </location>
</feature>
<dbReference type="Proteomes" id="UP000183983">
    <property type="component" value="Unassembled WGS sequence"/>
</dbReference>
<dbReference type="EMBL" id="FRDA01000019">
    <property type="protein sequence ID" value="SHN26367.1"/>
    <property type="molecule type" value="Genomic_DNA"/>
</dbReference>
<dbReference type="InterPro" id="IPR017744">
    <property type="entry name" value="BcsG"/>
</dbReference>
<protein>
    <submittedName>
        <fullName evidence="2">Cellulose synthase operon protein YhjU</fullName>
    </submittedName>
</protein>
<keyword evidence="1" id="KW-0812">Transmembrane</keyword>
<feature type="transmembrane region" description="Helical" evidence="1">
    <location>
        <begin position="63"/>
        <end position="81"/>
    </location>
</feature>
<evidence type="ECO:0000256" key="1">
    <source>
        <dbReference type="SAM" id="Phobius"/>
    </source>
</evidence>
<dbReference type="InterPro" id="IPR017850">
    <property type="entry name" value="Alkaline_phosphatase_core_sf"/>
</dbReference>
<organism evidence="2 3">
    <name type="scientific">Pseudomonas asturiensis</name>
    <dbReference type="NCBI Taxonomy" id="1190415"/>
    <lineage>
        <taxon>Bacteria</taxon>
        <taxon>Pseudomonadati</taxon>
        <taxon>Pseudomonadota</taxon>
        <taxon>Gammaproteobacteria</taxon>
        <taxon>Pseudomonadales</taxon>
        <taxon>Pseudomonadaceae</taxon>
        <taxon>Pseudomonas</taxon>
    </lineage>
</organism>
<sequence>MMLMNRVEHPAASAATRTWPGLGLWNLYFLIKLALLWGGYLNLQVLPNLLFAAVLLVPLRNRALAVLRTLIAIPVGVALFYQDTWLPPFSRLLDQPGVLNFTREYLLELAGRFIDWNVCAALLILVIVFFSVRQWLRLTSLTLASLAWLGGSGLLAMQAPTPVAQVTGSPASATQTVSSAEPDSPTLDAYLQQFYTTEAARQVKFEPSDSAAQPFDLLLINICSMAWDDLEAVGLSDNPLLQQMDMVFDNFNSATAYSGPAAIRLLRASCGQQPHSKLYGMAPQQCLLMDDLRKLGFSSEVMLNHTGKFEGFIDEVRAQGSLPDPQVSTADLPRNLVGFDGSPIWRDREVLDKWWRHRIAQSDSRVALFYNTTTLHDGNRIVTADGGTRSADYKTRAQSLIDDLDAFLKQLEKSGRRVAVVIVPEHGAALHGDRMQISGMREIPSPSITHVPVGVKLIGMGSNPRSGPIHVSASSSYLALSEIISRLYAAPPQREGLGPDWQVLLANLPQTPVVSENAGTVVLNYDGKPYVRIKEQGAWLPYPQRFK</sequence>
<evidence type="ECO:0000313" key="2">
    <source>
        <dbReference type="EMBL" id="SHN26367.1"/>
    </source>
</evidence>
<gene>
    <name evidence="2" type="ORF">SAMN05216593_11937</name>
</gene>
<dbReference type="NCBIfam" id="TIGR03368">
    <property type="entry name" value="cellulose_yhjU"/>
    <property type="match status" value="1"/>
</dbReference>
<keyword evidence="1" id="KW-1133">Transmembrane helix</keyword>
<dbReference type="STRING" id="1190415.SAMN05216593_11937"/>
<dbReference type="Gene3D" id="3.40.720.10">
    <property type="entry name" value="Alkaline Phosphatase, subunit A"/>
    <property type="match status" value="1"/>
</dbReference>
<dbReference type="AlphaFoldDB" id="A0A1M7Q7K5"/>
<proteinExistence type="predicted"/>
<dbReference type="Pfam" id="PF11658">
    <property type="entry name" value="CBP_BcsG"/>
    <property type="match status" value="1"/>
</dbReference>
<feature type="transmembrane region" description="Helical" evidence="1">
    <location>
        <begin position="113"/>
        <end position="131"/>
    </location>
</feature>
<keyword evidence="1" id="KW-0472">Membrane</keyword>
<evidence type="ECO:0000313" key="3">
    <source>
        <dbReference type="Proteomes" id="UP000183983"/>
    </source>
</evidence>
<feature type="transmembrane region" description="Helical" evidence="1">
    <location>
        <begin position="138"/>
        <end position="157"/>
    </location>
</feature>
<name>A0A1M7Q7K5_9PSED</name>